<proteinExistence type="predicted"/>
<dbReference type="Pfam" id="PF04937">
    <property type="entry name" value="DUF659"/>
    <property type="match status" value="1"/>
</dbReference>
<keyword evidence="4" id="KW-1185">Reference proteome</keyword>
<dbReference type="InterPro" id="IPR007021">
    <property type="entry name" value="DUF659"/>
</dbReference>
<accession>A0ABR0N477</accession>
<dbReference type="Proteomes" id="UP001358586">
    <property type="component" value="Chromosome 11"/>
</dbReference>
<dbReference type="PANTHER" id="PTHR46951">
    <property type="entry name" value="BED-TYPE DOMAIN-CONTAINING PROTEIN"/>
    <property type="match status" value="1"/>
</dbReference>
<evidence type="ECO:0000259" key="2">
    <source>
        <dbReference type="Pfam" id="PF04937"/>
    </source>
</evidence>
<dbReference type="PANTHER" id="PTHR46951:SF2">
    <property type="entry name" value="BED-TYPE DOMAIN-CONTAINING PROTEIN"/>
    <property type="match status" value="1"/>
</dbReference>
<sequence>MGRKTTSKTKVGKSVKGPSAYEMTEVYLEEEYKEIQEWVNAFKPIWEERGVTIMCDGWKGTRNQHIIIFLIYSPRAMDRAKLAIQRDCLYYKKYWEIIDTEEVINFIVIYILLIEEREDATLDSEQNFSWLPKELLNETNEETQGKDMNDISPAPSNEESVQLSTSSGDDGDDPGGNNEGAYQTTHGHIYSSNFHGDKSVTRYPYVADLDNLKVYYSVAVLRCYITASDSKSHDAIPSSHCGDLQNHYDATITLYCGRNLMPCSELESWLPGEHMQSPVRWSPSVHPLVKMNFDVGFKLGTLESRSVKALAYFQALSFVRDMDFHAMEVEGDWWAVLSKLVATKIDSSAVRWTVFSSFPMVRPHEESHVLL</sequence>
<evidence type="ECO:0000256" key="1">
    <source>
        <dbReference type="SAM" id="MobiDB-lite"/>
    </source>
</evidence>
<organism evidence="3 4">
    <name type="scientific">Gossypium arboreum</name>
    <name type="common">Tree cotton</name>
    <name type="synonym">Gossypium nanking</name>
    <dbReference type="NCBI Taxonomy" id="29729"/>
    <lineage>
        <taxon>Eukaryota</taxon>
        <taxon>Viridiplantae</taxon>
        <taxon>Streptophyta</taxon>
        <taxon>Embryophyta</taxon>
        <taxon>Tracheophyta</taxon>
        <taxon>Spermatophyta</taxon>
        <taxon>Magnoliopsida</taxon>
        <taxon>eudicotyledons</taxon>
        <taxon>Gunneridae</taxon>
        <taxon>Pentapetalae</taxon>
        <taxon>rosids</taxon>
        <taxon>malvids</taxon>
        <taxon>Malvales</taxon>
        <taxon>Malvaceae</taxon>
        <taxon>Malvoideae</taxon>
        <taxon>Gossypium</taxon>
    </lineage>
</organism>
<evidence type="ECO:0000313" key="4">
    <source>
        <dbReference type="Proteomes" id="UP001358586"/>
    </source>
</evidence>
<protein>
    <recommendedName>
        <fullName evidence="2">DUF659 domain-containing protein</fullName>
    </recommendedName>
</protein>
<feature type="compositionally biased region" description="Polar residues" evidence="1">
    <location>
        <begin position="154"/>
        <end position="167"/>
    </location>
</feature>
<evidence type="ECO:0000313" key="3">
    <source>
        <dbReference type="EMBL" id="KAK5785378.1"/>
    </source>
</evidence>
<dbReference type="EMBL" id="JARKNE010000011">
    <property type="protein sequence ID" value="KAK5785378.1"/>
    <property type="molecule type" value="Genomic_DNA"/>
</dbReference>
<feature type="domain" description="DUF659" evidence="2">
    <location>
        <begin position="18"/>
        <end position="75"/>
    </location>
</feature>
<reference evidence="3 4" key="1">
    <citation type="submission" date="2023-03" db="EMBL/GenBank/DDBJ databases">
        <title>WGS of Gossypium arboreum.</title>
        <authorList>
            <person name="Yu D."/>
        </authorList>
    </citation>
    <scope>NUCLEOTIDE SEQUENCE [LARGE SCALE GENOMIC DNA]</scope>
    <source>
        <tissue evidence="3">Leaf</tissue>
    </source>
</reference>
<name>A0ABR0N477_GOSAR</name>
<feature type="region of interest" description="Disordered" evidence="1">
    <location>
        <begin position="141"/>
        <end position="183"/>
    </location>
</feature>
<gene>
    <name evidence="3" type="ORF">PVK06_039960</name>
</gene>
<comment type="caution">
    <text evidence="3">The sequence shown here is derived from an EMBL/GenBank/DDBJ whole genome shotgun (WGS) entry which is preliminary data.</text>
</comment>